<dbReference type="RefSeq" id="WP_107896170.1">
    <property type="nucleotide sequence ID" value="NZ_PYWM01000018.1"/>
</dbReference>
<dbReference type="AlphaFoldDB" id="A0A4V6X5T1"/>
<dbReference type="Gene3D" id="1.10.30.50">
    <property type="match status" value="1"/>
</dbReference>
<dbReference type="InterPro" id="IPR002711">
    <property type="entry name" value="HNH"/>
</dbReference>
<keyword evidence="2" id="KW-0378">Hydrolase</keyword>
<sequence>MNSKPLRPCNKPGCGQLTRDGYCDQHKTAKVDNNRYYDKYHRSDRSKQFYHSAAWKRARDLIRIRDNGLCIECLNQKRITVGTIVDHIIPIKQNWNKRLDEDNLQLLCQSCHNKKTGSERKEG</sequence>
<dbReference type="GO" id="GO:0005829">
    <property type="term" value="C:cytosol"/>
    <property type="evidence" value="ECO:0007669"/>
    <property type="project" value="TreeGrafter"/>
</dbReference>
<evidence type="ECO:0000313" key="7">
    <source>
        <dbReference type="Proteomes" id="UP000308744"/>
    </source>
</evidence>
<dbReference type="PANTHER" id="PTHR41286">
    <property type="entry name" value="HNH NUCLEASE YAJD-RELATED"/>
    <property type="match status" value="1"/>
</dbReference>
<comment type="similarity">
    <text evidence="3">Belongs to the HNH nuclease family.</text>
</comment>
<evidence type="ECO:0000256" key="3">
    <source>
        <dbReference type="ARBA" id="ARBA00038412"/>
    </source>
</evidence>
<keyword evidence="7" id="KW-1185">Reference proteome</keyword>
<keyword evidence="6" id="KW-0255">Endonuclease</keyword>
<accession>A0A4V6X5T1</accession>
<dbReference type="GO" id="GO:0003676">
    <property type="term" value="F:nucleic acid binding"/>
    <property type="evidence" value="ECO:0007669"/>
    <property type="project" value="InterPro"/>
</dbReference>
<dbReference type="SMART" id="SM00507">
    <property type="entry name" value="HNHc"/>
    <property type="match status" value="1"/>
</dbReference>
<dbReference type="GO" id="GO:0016787">
    <property type="term" value="F:hydrolase activity"/>
    <property type="evidence" value="ECO:0007669"/>
    <property type="project" value="UniProtKB-KW"/>
</dbReference>
<dbReference type="PANTHER" id="PTHR41286:SF1">
    <property type="entry name" value="HNH NUCLEASE YAJD-RELATED"/>
    <property type="match status" value="1"/>
</dbReference>
<evidence type="ECO:0000313" key="6">
    <source>
        <dbReference type="EMBL" id="TKI53533.1"/>
    </source>
</evidence>
<feature type="domain" description="HNH nuclease" evidence="5">
    <location>
        <begin position="57"/>
        <end position="113"/>
    </location>
</feature>
<dbReference type="Proteomes" id="UP000308744">
    <property type="component" value="Unassembled WGS sequence"/>
</dbReference>
<dbReference type="GO" id="GO:0004519">
    <property type="term" value="F:endonuclease activity"/>
    <property type="evidence" value="ECO:0007669"/>
    <property type="project" value="UniProtKB-KW"/>
</dbReference>
<evidence type="ECO:0000256" key="4">
    <source>
        <dbReference type="ARBA" id="ARBA00040194"/>
    </source>
</evidence>
<evidence type="ECO:0000256" key="2">
    <source>
        <dbReference type="ARBA" id="ARBA00022801"/>
    </source>
</evidence>
<reference evidence="6 7" key="1">
    <citation type="submission" date="2019-04" db="EMBL/GenBank/DDBJ databases">
        <title>Lysinibacillus genome sequencing.</title>
        <authorList>
            <person name="Dunlap C."/>
        </authorList>
    </citation>
    <scope>NUCLEOTIDE SEQUENCE [LARGE SCALE GENOMIC DNA]</scope>
    <source>
        <strain evidence="6 7">CCTCC AB 2010389</strain>
    </source>
</reference>
<proteinExistence type="inferred from homology"/>
<evidence type="ECO:0000259" key="5">
    <source>
        <dbReference type="SMART" id="SM00507"/>
    </source>
</evidence>
<keyword evidence="1" id="KW-0540">Nuclease</keyword>
<dbReference type="InterPro" id="IPR003615">
    <property type="entry name" value="HNH_nuc"/>
</dbReference>
<dbReference type="GO" id="GO:0008270">
    <property type="term" value="F:zinc ion binding"/>
    <property type="evidence" value="ECO:0007669"/>
    <property type="project" value="InterPro"/>
</dbReference>
<organism evidence="6 7">
    <name type="scientific">Lysinibacillus mangiferihumi</name>
    <dbReference type="NCBI Taxonomy" id="1130819"/>
    <lineage>
        <taxon>Bacteria</taxon>
        <taxon>Bacillati</taxon>
        <taxon>Bacillota</taxon>
        <taxon>Bacilli</taxon>
        <taxon>Bacillales</taxon>
        <taxon>Bacillaceae</taxon>
        <taxon>Lysinibacillus</taxon>
    </lineage>
</organism>
<dbReference type="EMBL" id="SZPU01000107">
    <property type="protein sequence ID" value="TKI53533.1"/>
    <property type="molecule type" value="Genomic_DNA"/>
</dbReference>
<dbReference type="Pfam" id="PF01844">
    <property type="entry name" value="HNH"/>
    <property type="match status" value="1"/>
</dbReference>
<evidence type="ECO:0000256" key="1">
    <source>
        <dbReference type="ARBA" id="ARBA00022722"/>
    </source>
</evidence>
<name>A0A4V6X5T1_9BACI</name>
<gene>
    <name evidence="6" type="ORF">FC756_23180</name>
</gene>
<dbReference type="CDD" id="cd00085">
    <property type="entry name" value="HNHc"/>
    <property type="match status" value="1"/>
</dbReference>
<comment type="caution">
    <text evidence="6">The sequence shown here is derived from an EMBL/GenBank/DDBJ whole genome shotgun (WGS) entry which is preliminary data.</text>
</comment>
<protein>
    <recommendedName>
        <fullName evidence="4">Putative HNH nuclease YajD</fullName>
    </recommendedName>
</protein>